<evidence type="ECO:0000313" key="10">
    <source>
        <dbReference type="Proteomes" id="UP000199473"/>
    </source>
</evidence>
<organism evidence="9 10">
    <name type="scientific">Falsiroseomonas stagni DSM 19981</name>
    <dbReference type="NCBI Taxonomy" id="1123062"/>
    <lineage>
        <taxon>Bacteria</taxon>
        <taxon>Pseudomonadati</taxon>
        <taxon>Pseudomonadota</taxon>
        <taxon>Alphaproteobacteria</taxon>
        <taxon>Acetobacterales</taxon>
        <taxon>Roseomonadaceae</taxon>
        <taxon>Falsiroseomonas</taxon>
    </lineage>
</organism>
<keyword evidence="8" id="KW-0325">Glycoprotein</keyword>
<reference evidence="9 10" key="1">
    <citation type="submission" date="2016-10" db="EMBL/GenBank/DDBJ databases">
        <authorList>
            <person name="de Groot N.N."/>
        </authorList>
    </citation>
    <scope>NUCLEOTIDE SEQUENCE [LARGE SCALE GENOMIC DNA]</scope>
    <source>
        <strain evidence="9 10">DSM 19981</strain>
    </source>
</reference>
<dbReference type="EMBL" id="FOSQ01000004">
    <property type="protein sequence ID" value="SFK58753.1"/>
    <property type="molecule type" value="Genomic_DNA"/>
</dbReference>
<sequence>MTATVHSPHYLLRMAVAARPQGERADWLRHHLETKPDADRRYAWHVAEALFETHPEPLRAAATALLAHAPSRPFAAMALARLHNRLGEFDALRALILSELPAPPVPRPEWLRALLRTELLAPSAEAVRHWALAMAELSPLTRRSLRLQHHCLQGRPADAGPVREVLAKRLPGIMAQGMPPALERLAMARDVAVVGNGSGLRGSGAGAAIEAHDMVIRMNYPLLTGHEADAGRRCDLMLFHETKRPILPSLVTREPGFDTLPALGIRGIAFEDPAPPGPPRLPNGLIDLVSGIAYPWPTTGLTAIILAAVVFARPVTLFGFDFFAPGRQGHYFGDVTAAVMHELAYERWFAAHALPVLGHAVTRHSSSA</sequence>
<dbReference type="GO" id="GO:0006491">
    <property type="term" value="P:N-glycan processing"/>
    <property type="evidence" value="ECO:0007669"/>
    <property type="project" value="TreeGrafter"/>
</dbReference>
<evidence type="ECO:0000256" key="8">
    <source>
        <dbReference type="ARBA" id="ARBA00023180"/>
    </source>
</evidence>
<dbReference type="PANTHER" id="PTHR11987:SF53">
    <property type="entry name" value="ALPHA-2,8-SIALYLTRANSFERASE 8F-LIKE"/>
    <property type="match status" value="1"/>
</dbReference>
<evidence type="ECO:0000256" key="4">
    <source>
        <dbReference type="ARBA" id="ARBA00022679"/>
    </source>
</evidence>
<proteinExistence type="predicted"/>
<accession>A0A1I4AR50</accession>
<dbReference type="PANTHER" id="PTHR11987">
    <property type="entry name" value="ALPHA-2,8-SIALYLTRANSFERASE"/>
    <property type="match status" value="1"/>
</dbReference>
<dbReference type="Proteomes" id="UP000199473">
    <property type="component" value="Unassembled WGS sequence"/>
</dbReference>
<dbReference type="Gene3D" id="3.90.1480.20">
    <property type="entry name" value="Glycosyl transferase family 29"/>
    <property type="match status" value="1"/>
</dbReference>
<gene>
    <name evidence="9" type="ORF">SAMN02745775_10480</name>
</gene>
<evidence type="ECO:0000313" key="9">
    <source>
        <dbReference type="EMBL" id="SFK58753.1"/>
    </source>
</evidence>
<evidence type="ECO:0000256" key="2">
    <source>
        <dbReference type="ARBA" id="ARBA00004308"/>
    </source>
</evidence>
<protein>
    <submittedName>
        <fullName evidence="9">Glycosyltransferase family 29 (Sialyltransferase)</fullName>
    </submittedName>
</protein>
<dbReference type="InterPro" id="IPR001675">
    <property type="entry name" value="Glyco_trans_29"/>
</dbReference>
<dbReference type="AlphaFoldDB" id="A0A1I4AR50"/>
<evidence type="ECO:0000256" key="1">
    <source>
        <dbReference type="ARBA" id="ARBA00004167"/>
    </source>
</evidence>
<evidence type="ECO:0000256" key="3">
    <source>
        <dbReference type="ARBA" id="ARBA00022676"/>
    </source>
</evidence>
<keyword evidence="5" id="KW-0812">Transmembrane</keyword>
<name>A0A1I4AR50_9PROT</name>
<keyword evidence="10" id="KW-1185">Reference proteome</keyword>
<dbReference type="InterPro" id="IPR038578">
    <property type="entry name" value="GT29-like_sf"/>
</dbReference>
<keyword evidence="7" id="KW-0472">Membrane</keyword>
<dbReference type="RefSeq" id="WP_092960017.1">
    <property type="nucleotide sequence ID" value="NZ_FOSQ01000004.1"/>
</dbReference>
<keyword evidence="4 9" id="KW-0808">Transferase</keyword>
<dbReference type="GO" id="GO:0003828">
    <property type="term" value="F:alpha-N-acetylneuraminate alpha-2,8-sialyltransferase activity"/>
    <property type="evidence" value="ECO:0007669"/>
    <property type="project" value="TreeGrafter"/>
</dbReference>
<evidence type="ECO:0000256" key="6">
    <source>
        <dbReference type="ARBA" id="ARBA00022989"/>
    </source>
</evidence>
<dbReference type="OrthoDB" id="9805604at2"/>
<keyword evidence="6" id="KW-1133">Transmembrane helix</keyword>
<evidence type="ECO:0000256" key="5">
    <source>
        <dbReference type="ARBA" id="ARBA00022692"/>
    </source>
</evidence>
<dbReference type="InterPro" id="IPR050943">
    <property type="entry name" value="Glycosyltr_29_Sialyltrsf"/>
</dbReference>
<evidence type="ECO:0000256" key="7">
    <source>
        <dbReference type="ARBA" id="ARBA00023136"/>
    </source>
</evidence>
<dbReference type="Pfam" id="PF00777">
    <property type="entry name" value="Glyco_transf_29"/>
    <property type="match status" value="1"/>
</dbReference>
<dbReference type="GO" id="GO:0016020">
    <property type="term" value="C:membrane"/>
    <property type="evidence" value="ECO:0007669"/>
    <property type="project" value="UniProtKB-SubCell"/>
</dbReference>
<dbReference type="GO" id="GO:0012505">
    <property type="term" value="C:endomembrane system"/>
    <property type="evidence" value="ECO:0007669"/>
    <property type="project" value="UniProtKB-SubCell"/>
</dbReference>
<dbReference type="STRING" id="1123062.SAMN02745775_10480"/>
<dbReference type="GO" id="GO:0009311">
    <property type="term" value="P:oligosaccharide metabolic process"/>
    <property type="evidence" value="ECO:0007669"/>
    <property type="project" value="TreeGrafter"/>
</dbReference>
<keyword evidence="3 9" id="KW-0328">Glycosyltransferase</keyword>
<comment type="subcellular location">
    <subcellularLocation>
        <location evidence="2">Endomembrane system</location>
    </subcellularLocation>
    <subcellularLocation>
        <location evidence="1">Membrane</location>
        <topology evidence="1">Single-pass membrane protein</topology>
    </subcellularLocation>
</comment>